<dbReference type="EMBL" id="ML736766">
    <property type="protein sequence ID" value="KAE8404626.1"/>
    <property type="molecule type" value="Genomic_DNA"/>
</dbReference>
<name>A0A5N7DDT6_9EURO</name>
<sequence length="108" mass="12043">MSNRPCETYPQGLTHTHEDVISDCRFCHMATKCSFCDGSCPLEALHYSVYCDLPDPSHWECRSCTKTFAHFPGTIHRSWLTGKGPLTPTVDQHKAGCVRSTPSKTIPS</sequence>
<proteinExistence type="predicted"/>
<gene>
    <name evidence="1" type="ORF">BDV37DRAFT_108058</name>
</gene>
<organism evidence="1 2">
    <name type="scientific">Aspergillus pseudonomiae</name>
    <dbReference type="NCBI Taxonomy" id="1506151"/>
    <lineage>
        <taxon>Eukaryota</taxon>
        <taxon>Fungi</taxon>
        <taxon>Dikarya</taxon>
        <taxon>Ascomycota</taxon>
        <taxon>Pezizomycotina</taxon>
        <taxon>Eurotiomycetes</taxon>
        <taxon>Eurotiomycetidae</taxon>
        <taxon>Eurotiales</taxon>
        <taxon>Aspergillaceae</taxon>
        <taxon>Aspergillus</taxon>
        <taxon>Aspergillus subgen. Circumdati</taxon>
    </lineage>
</organism>
<reference evidence="1 2" key="1">
    <citation type="submission" date="2019-04" db="EMBL/GenBank/DDBJ databases">
        <authorList>
            <consortium name="DOE Joint Genome Institute"/>
            <person name="Mondo S."/>
            <person name="Kjaerbolling I."/>
            <person name="Vesth T."/>
            <person name="Frisvad J.C."/>
            <person name="Nybo J.L."/>
            <person name="Theobald S."/>
            <person name="Kildgaard S."/>
            <person name="Isbrandt T."/>
            <person name="Kuo A."/>
            <person name="Sato A."/>
            <person name="Lyhne E.K."/>
            <person name="Kogle M.E."/>
            <person name="Wiebenga A."/>
            <person name="Kun R.S."/>
            <person name="Lubbers R.J."/>
            <person name="Makela M.R."/>
            <person name="Barry K."/>
            <person name="Chovatia M."/>
            <person name="Clum A."/>
            <person name="Daum C."/>
            <person name="Haridas S."/>
            <person name="He G."/>
            <person name="LaButti K."/>
            <person name="Lipzen A."/>
            <person name="Riley R."/>
            <person name="Salamov A."/>
            <person name="Simmons B.A."/>
            <person name="Magnuson J.K."/>
            <person name="Henrissat B."/>
            <person name="Mortensen U.H."/>
            <person name="Larsen T.O."/>
            <person name="Devries R.P."/>
            <person name="Grigoriev I.V."/>
            <person name="Machida M."/>
            <person name="Baker S.E."/>
            <person name="Andersen M.R."/>
            <person name="Cantor M.N."/>
            <person name="Hua S.X."/>
        </authorList>
    </citation>
    <scope>NUCLEOTIDE SEQUENCE [LARGE SCALE GENOMIC DNA]</scope>
    <source>
        <strain evidence="1 2">CBS 119388</strain>
    </source>
</reference>
<accession>A0A5N7DDT6</accession>
<keyword evidence="2" id="KW-1185">Reference proteome</keyword>
<dbReference type="AlphaFoldDB" id="A0A5N7DDT6"/>
<dbReference type="RefSeq" id="XP_031941945.1">
    <property type="nucleotide sequence ID" value="XM_032078305.1"/>
</dbReference>
<evidence type="ECO:0000313" key="2">
    <source>
        <dbReference type="Proteomes" id="UP000325579"/>
    </source>
</evidence>
<protein>
    <submittedName>
        <fullName evidence="1">Uncharacterized protein</fullName>
    </submittedName>
</protein>
<dbReference type="Proteomes" id="UP000325579">
    <property type="component" value="Unassembled WGS sequence"/>
</dbReference>
<evidence type="ECO:0000313" key="1">
    <source>
        <dbReference type="EMBL" id="KAE8404626.1"/>
    </source>
</evidence>
<dbReference type="GeneID" id="43662996"/>